<evidence type="ECO:0000256" key="5">
    <source>
        <dbReference type="ARBA" id="ARBA00022912"/>
    </source>
</evidence>
<dbReference type="InterPro" id="IPR006186">
    <property type="entry name" value="Ser/Thr-sp_prot-phosphatase"/>
</dbReference>
<dbReference type="AlphaFoldDB" id="A0A642UTT4"/>
<dbReference type="InterPro" id="IPR038526">
    <property type="entry name" value="Ribosomal_eL22_sf"/>
</dbReference>
<dbReference type="VEuPathDB" id="FungiDB:DIURU_001719"/>
<feature type="compositionally biased region" description="Basic and acidic residues" evidence="10">
    <location>
        <begin position="30"/>
        <end position="39"/>
    </location>
</feature>
<gene>
    <name evidence="12" type="ORF">DIURU_001719</name>
</gene>
<keyword evidence="5" id="KW-0904">Protein phosphatase</keyword>
<evidence type="ECO:0000256" key="6">
    <source>
        <dbReference type="ARBA" id="ARBA00022980"/>
    </source>
</evidence>
<comment type="catalytic activity">
    <reaction evidence="9">
        <text>O-phospho-L-threonyl-[protein] + H2O = L-threonyl-[protein] + phosphate</text>
        <dbReference type="Rhea" id="RHEA:47004"/>
        <dbReference type="Rhea" id="RHEA-COMP:11060"/>
        <dbReference type="Rhea" id="RHEA-COMP:11605"/>
        <dbReference type="ChEBI" id="CHEBI:15377"/>
        <dbReference type="ChEBI" id="CHEBI:30013"/>
        <dbReference type="ChEBI" id="CHEBI:43474"/>
        <dbReference type="ChEBI" id="CHEBI:61977"/>
        <dbReference type="EC" id="3.1.3.16"/>
    </reaction>
</comment>
<evidence type="ECO:0000256" key="10">
    <source>
        <dbReference type="SAM" id="MobiDB-lite"/>
    </source>
</evidence>
<evidence type="ECO:0000256" key="8">
    <source>
        <dbReference type="ARBA" id="ARBA00023274"/>
    </source>
</evidence>
<feature type="region of interest" description="Disordered" evidence="10">
    <location>
        <begin position="1"/>
        <end position="93"/>
    </location>
</feature>
<comment type="caution">
    <text evidence="12">The sequence shown here is derived from an EMBL/GenBank/DDBJ whole genome shotgun (WGS) entry which is preliminary data.</text>
</comment>
<evidence type="ECO:0000256" key="4">
    <source>
        <dbReference type="ARBA" id="ARBA00022801"/>
    </source>
</evidence>
<comment type="similarity">
    <text evidence="2">Belongs to the eukaryotic ribosomal protein eL22 family.</text>
</comment>
<feature type="compositionally biased region" description="Polar residues" evidence="10">
    <location>
        <begin position="1"/>
        <end position="22"/>
    </location>
</feature>
<keyword evidence="6" id="KW-0689">Ribosomal protein</keyword>
<keyword evidence="4 9" id="KW-0378">Hydrolase</keyword>
<dbReference type="GO" id="GO:0004722">
    <property type="term" value="F:protein serine/threonine phosphatase activity"/>
    <property type="evidence" value="ECO:0007669"/>
    <property type="project" value="UniProtKB-EC"/>
</dbReference>
<proteinExistence type="inferred from homology"/>
<name>A0A642UTT4_DIURU</name>
<feature type="compositionally biased region" description="Basic and acidic residues" evidence="10">
    <location>
        <begin position="172"/>
        <end position="183"/>
    </location>
</feature>
<dbReference type="PANTHER" id="PTHR11668:SF423">
    <property type="entry name" value="SERINE_THREONINE-PROTEIN PHOSPHATASE PPQ"/>
    <property type="match status" value="1"/>
</dbReference>
<evidence type="ECO:0000313" key="13">
    <source>
        <dbReference type="Proteomes" id="UP000449547"/>
    </source>
</evidence>
<feature type="region of interest" description="Disordered" evidence="10">
    <location>
        <begin position="114"/>
        <end position="227"/>
    </location>
</feature>
<evidence type="ECO:0000256" key="3">
    <source>
        <dbReference type="ARBA" id="ARBA00022723"/>
    </source>
</evidence>
<dbReference type="GO" id="GO:0003735">
    <property type="term" value="F:structural constituent of ribosome"/>
    <property type="evidence" value="ECO:0007669"/>
    <property type="project" value="InterPro"/>
</dbReference>
<feature type="compositionally biased region" description="Low complexity" evidence="10">
    <location>
        <begin position="207"/>
        <end position="218"/>
    </location>
</feature>
<dbReference type="PROSITE" id="PS00125">
    <property type="entry name" value="SER_THR_PHOSPHATASE"/>
    <property type="match status" value="1"/>
</dbReference>
<dbReference type="InterPro" id="IPR029052">
    <property type="entry name" value="Metallo-depent_PP-like"/>
</dbReference>
<sequence length="622" mass="69968">MGNSPSKEPLNSQHTSNTSQPGSGSGVAEATHDADEKPNLSRKRYSNPKAINIGPSQSRKSTSSYQKSDKQPTPPRRGSSNRRTGNLDKQTINELDLEIGASMAQLLKNTPVSEPHLYSSSVDTVASTSPVFTTIDSKDDDSLSSFSNSPATGKFIDPDTTVTTNAASTKSKSREARDEETKDAKKRSTTKKDSRRAGQKPTTRRVSSSSSNSSGSGSPPLVPTSRKLDIDIDSVIDRLVDVASKKQPSQSQMRRGKDKLPVTHQEMKYILAKSRQIFLDQPTLLQLSPPVKIVGDIHGQFHDLIRIFNSCGFPPQTNYLFLGDYVDRGYKSLESILLLLCFKIKYPENFFMLRGNHESANITKIYGFYDECKRRLPPISGNHKLWKSFIDVFNSLPIGATINNKIFCIHGGLSPDLHDLAQIEQIKRPTDIPDKGLLADLLWSDPDPQIKNYNSTTWPKNDRGVSYCFGKRHVDQFCQQFKMDLIVRGHMVVEDGYEFFNKRKLTSKKSKAAKKFVVDCTAPIENGVFDQEAYIKYLTERIKVDNIVGNLGDDITVTAENNKVVVVSNTKFSGKYLKYLTKKFLKKNQIRDWIRFVSVKQNQYQLQFYNVADDEEEEEDEE</sequence>
<dbReference type="Pfam" id="PF16891">
    <property type="entry name" value="STPPase_N"/>
    <property type="match status" value="1"/>
</dbReference>
<comment type="similarity">
    <text evidence="9">Belongs to the PPP phosphatase family.</text>
</comment>
<keyword evidence="7" id="KW-0464">Manganese</keyword>
<dbReference type="PRINTS" id="PR00114">
    <property type="entry name" value="STPHPHTASE"/>
</dbReference>
<dbReference type="Pfam" id="PF00149">
    <property type="entry name" value="Metallophos"/>
    <property type="match status" value="1"/>
</dbReference>
<dbReference type="Gene3D" id="3.30.1360.210">
    <property type="match status" value="1"/>
</dbReference>
<dbReference type="PANTHER" id="PTHR11668">
    <property type="entry name" value="SERINE/THREONINE PROTEIN PHOSPHATASE"/>
    <property type="match status" value="1"/>
</dbReference>
<dbReference type="GO" id="GO:0002181">
    <property type="term" value="P:cytoplasmic translation"/>
    <property type="evidence" value="ECO:0007669"/>
    <property type="project" value="UniProtKB-ARBA"/>
</dbReference>
<keyword evidence="3" id="KW-0479">Metal-binding</keyword>
<feature type="compositionally biased region" description="Polar residues" evidence="10">
    <location>
        <begin position="160"/>
        <end position="170"/>
    </location>
</feature>
<dbReference type="Pfam" id="PF01776">
    <property type="entry name" value="Ribosomal_L22e"/>
    <property type="match status" value="1"/>
</dbReference>
<dbReference type="GO" id="GO:0022625">
    <property type="term" value="C:cytosolic large ribosomal subunit"/>
    <property type="evidence" value="ECO:0007669"/>
    <property type="project" value="UniProtKB-ARBA"/>
</dbReference>
<feature type="compositionally biased region" description="Polar residues" evidence="10">
    <location>
        <begin position="81"/>
        <end position="93"/>
    </location>
</feature>
<feature type="compositionally biased region" description="Polar residues" evidence="10">
    <location>
        <begin position="114"/>
        <end position="135"/>
    </location>
</feature>
<dbReference type="GO" id="GO:0046872">
    <property type="term" value="F:metal ion binding"/>
    <property type="evidence" value="ECO:0007669"/>
    <property type="project" value="UniProtKB-KW"/>
</dbReference>
<dbReference type="GO" id="GO:0005634">
    <property type="term" value="C:nucleus"/>
    <property type="evidence" value="ECO:0007669"/>
    <property type="project" value="TreeGrafter"/>
</dbReference>
<dbReference type="GO" id="GO:0007059">
    <property type="term" value="P:chromosome segregation"/>
    <property type="evidence" value="ECO:0007669"/>
    <property type="project" value="TreeGrafter"/>
</dbReference>
<dbReference type="SUPFAM" id="SSF56300">
    <property type="entry name" value="Metallo-dependent phosphatases"/>
    <property type="match status" value="1"/>
</dbReference>
<dbReference type="InterPro" id="IPR031675">
    <property type="entry name" value="STPPase_N"/>
</dbReference>
<evidence type="ECO:0000256" key="1">
    <source>
        <dbReference type="ARBA" id="ARBA00001936"/>
    </source>
</evidence>
<dbReference type="Proteomes" id="UP000449547">
    <property type="component" value="Unassembled WGS sequence"/>
</dbReference>
<dbReference type="SMART" id="SM00156">
    <property type="entry name" value="PP2Ac"/>
    <property type="match status" value="1"/>
</dbReference>
<dbReference type="GO" id="GO:0007346">
    <property type="term" value="P:regulation of mitotic cell cycle"/>
    <property type="evidence" value="ECO:0007669"/>
    <property type="project" value="TreeGrafter"/>
</dbReference>
<keyword evidence="8" id="KW-0687">Ribonucleoprotein</keyword>
<keyword evidence="13" id="KW-1185">Reference proteome</keyword>
<dbReference type="EC" id="3.1.3.16" evidence="9"/>
<dbReference type="RefSeq" id="XP_034013677.1">
    <property type="nucleotide sequence ID" value="XM_034154293.1"/>
</dbReference>
<comment type="cofactor">
    <cofactor evidence="1">
        <name>Mn(2+)</name>
        <dbReference type="ChEBI" id="CHEBI:29035"/>
    </cofactor>
</comment>
<evidence type="ECO:0000259" key="11">
    <source>
        <dbReference type="PROSITE" id="PS00125"/>
    </source>
</evidence>
<dbReference type="InterPro" id="IPR004843">
    <property type="entry name" value="Calcineurin-like_PHP"/>
</dbReference>
<protein>
    <recommendedName>
        <fullName evidence="9">Serine/threonine-protein phosphatase</fullName>
        <ecNumber evidence="9">3.1.3.16</ecNumber>
    </recommendedName>
</protein>
<evidence type="ECO:0000256" key="7">
    <source>
        <dbReference type="ARBA" id="ARBA00023211"/>
    </source>
</evidence>
<feature type="domain" description="Serine/threonine specific protein phosphatases" evidence="11">
    <location>
        <begin position="353"/>
        <end position="358"/>
    </location>
</feature>
<dbReference type="FunFam" id="3.30.1360.210:FF:000003">
    <property type="entry name" value="60S ribosomal protein L22-B"/>
    <property type="match status" value="1"/>
</dbReference>
<organism evidence="12 13">
    <name type="scientific">Diutina rugosa</name>
    <name type="common">Yeast</name>
    <name type="synonym">Candida rugosa</name>
    <dbReference type="NCBI Taxonomy" id="5481"/>
    <lineage>
        <taxon>Eukaryota</taxon>
        <taxon>Fungi</taxon>
        <taxon>Dikarya</taxon>
        <taxon>Ascomycota</taxon>
        <taxon>Saccharomycotina</taxon>
        <taxon>Pichiomycetes</taxon>
        <taxon>Debaryomycetaceae</taxon>
        <taxon>Diutina</taxon>
    </lineage>
</organism>
<dbReference type="Gene3D" id="3.60.21.10">
    <property type="match status" value="1"/>
</dbReference>
<dbReference type="InterPro" id="IPR002671">
    <property type="entry name" value="Ribosomal_eL22"/>
</dbReference>
<dbReference type="GeneID" id="54780372"/>
<dbReference type="InterPro" id="IPR050341">
    <property type="entry name" value="PP1_catalytic_subunit"/>
</dbReference>
<dbReference type="EMBL" id="SWFT01000050">
    <property type="protein sequence ID" value="KAA8905291.1"/>
    <property type="molecule type" value="Genomic_DNA"/>
</dbReference>
<feature type="compositionally biased region" description="Polar residues" evidence="10">
    <location>
        <begin position="54"/>
        <end position="66"/>
    </location>
</feature>
<dbReference type="FunFam" id="3.60.21.10:FF:000212">
    <property type="entry name" value="Serine/threonine-protein phosphatase"/>
    <property type="match status" value="1"/>
</dbReference>
<reference evidence="12 13" key="1">
    <citation type="submission" date="2019-07" db="EMBL/GenBank/DDBJ databases">
        <title>Genome assembly of two rare yeast pathogens: Diutina rugosa and Trichomonascus ciferrii.</title>
        <authorList>
            <person name="Mixao V."/>
            <person name="Saus E."/>
            <person name="Hansen A."/>
            <person name="Lass-Flor C."/>
            <person name="Gabaldon T."/>
        </authorList>
    </citation>
    <scope>NUCLEOTIDE SEQUENCE [LARGE SCALE GENOMIC DNA]</scope>
    <source>
        <strain evidence="12 13">CBS 613</strain>
    </source>
</reference>
<accession>A0A642UTT4</accession>
<evidence type="ECO:0000256" key="2">
    <source>
        <dbReference type="ARBA" id="ARBA00007817"/>
    </source>
</evidence>
<evidence type="ECO:0000256" key="9">
    <source>
        <dbReference type="RuleBase" id="RU004273"/>
    </source>
</evidence>
<evidence type="ECO:0000313" key="12">
    <source>
        <dbReference type="EMBL" id="KAA8905291.1"/>
    </source>
</evidence>